<evidence type="ECO:0000313" key="2">
    <source>
        <dbReference type="Proteomes" id="UP000779070"/>
    </source>
</evidence>
<organism evidence="1 2">
    <name type="scientific">Vibrio neptunius</name>
    <dbReference type="NCBI Taxonomy" id="170651"/>
    <lineage>
        <taxon>Bacteria</taxon>
        <taxon>Pseudomonadati</taxon>
        <taxon>Pseudomonadota</taxon>
        <taxon>Gammaproteobacteria</taxon>
        <taxon>Vibrionales</taxon>
        <taxon>Vibrionaceae</taxon>
        <taxon>Vibrio</taxon>
    </lineage>
</organism>
<reference evidence="1 2" key="1">
    <citation type="submission" date="2021-02" db="EMBL/GenBank/DDBJ databases">
        <title>Draft Genome Sequences of 5 Vibrio neptunius Strains Isolated From of Bivalve Hatcheries.</title>
        <authorList>
            <person name="Galvis F."/>
            <person name="Barja J.L."/>
            <person name="Lemos M.L."/>
            <person name="Balado M."/>
        </authorList>
    </citation>
    <scope>NUCLEOTIDE SEQUENCE [LARGE SCALE GENOMIC DNA]</scope>
    <source>
        <strain evidence="1 2">PP-145.98</strain>
    </source>
</reference>
<comment type="caution">
    <text evidence="1">The sequence shown here is derived from an EMBL/GenBank/DDBJ whole genome shotgun (WGS) entry which is preliminary data.</text>
</comment>
<dbReference type="EMBL" id="JAFHLB010000018">
    <property type="protein sequence ID" value="MBN3578873.1"/>
    <property type="molecule type" value="Genomic_DNA"/>
</dbReference>
<evidence type="ECO:0000313" key="1">
    <source>
        <dbReference type="EMBL" id="MBN3578873.1"/>
    </source>
</evidence>
<proteinExistence type="predicted"/>
<dbReference type="RefSeq" id="WP_206370943.1">
    <property type="nucleotide sequence ID" value="NZ_CAWPTM010000083.1"/>
</dbReference>
<name>A0ABS3A6L4_9VIBR</name>
<dbReference type="Proteomes" id="UP000779070">
    <property type="component" value="Unassembled WGS sequence"/>
</dbReference>
<gene>
    <name evidence="1" type="ORF">JYA62_14480</name>
</gene>
<accession>A0ABS3A6L4</accession>
<sequence length="132" mass="15340">MSENLEINGEVPNLVDQILEDLLCAEMWFEGTLEEPANVIYLKVNGNWFRHYFDYGIVFWRSQDKAPESYEMQELDSYFKLVDLANNFGFKGLKIKRFDAYTIEGGSESVFTFDNSSSIVFSNINDVTVYRT</sequence>
<keyword evidence="2" id="KW-1185">Reference proteome</keyword>
<protein>
    <submittedName>
        <fullName evidence="1">Uncharacterized protein</fullName>
    </submittedName>
</protein>